<evidence type="ECO:0000256" key="1">
    <source>
        <dbReference type="SAM" id="Phobius"/>
    </source>
</evidence>
<name>A0A5J4YVL7_PORPP</name>
<protein>
    <recommendedName>
        <fullName evidence="4">O-fucosyltransferase family protein</fullName>
    </recommendedName>
</protein>
<keyword evidence="1" id="KW-0812">Transmembrane</keyword>
<keyword evidence="1" id="KW-1133">Transmembrane helix</keyword>
<reference evidence="3" key="1">
    <citation type="journal article" date="2019" name="Nat. Commun.">
        <title>Expansion of phycobilisome linker gene families in mesophilic red algae.</title>
        <authorList>
            <person name="Lee J."/>
            <person name="Kim D."/>
            <person name="Bhattacharya D."/>
            <person name="Yoon H.S."/>
        </authorList>
    </citation>
    <scope>NUCLEOTIDE SEQUENCE [LARGE SCALE GENOMIC DNA]</scope>
    <source>
        <strain evidence="3">CCMP 1328</strain>
    </source>
</reference>
<evidence type="ECO:0008006" key="4">
    <source>
        <dbReference type="Google" id="ProtNLM"/>
    </source>
</evidence>
<evidence type="ECO:0000313" key="2">
    <source>
        <dbReference type="EMBL" id="KAA8494960.1"/>
    </source>
</evidence>
<dbReference type="AlphaFoldDB" id="A0A5J4YVL7"/>
<evidence type="ECO:0000313" key="3">
    <source>
        <dbReference type="Proteomes" id="UP000324585"/>
    </source>
</evidence>
<dbReference type="EMBL" id="VRMN01000004">
    <property type="protein sequence ID" value="KAA8494960.1"/>
    <property type="molecule type" value="Genomic_DNA"/>
</dbReference>
<dbReference type="PROSITE" id="PS51257">
    <property type="entry name" value="PROKAR_LIPOPROTEIN"/>
    <property type="match status" value="1"/>
</dbReference>
<sequence length="490" mass="55029">MGGRGRSDATQSFAVGWLTLAVLLGCITAVGESLPVEQAAAPMVRAECSHGQCANEFIVLLDMWERLVNFRSGLIHMMYASMDAGFVVVAPFVHQTKVSRMFSLPHHFLERRMKVTPLDTYFDVDTVRHIVPVADFEDWAGRTKKFLRGNEWRVVSVVSALVKFGYSGITISNGTEPYAWCDDADVENDVGIRNRRGQIEHLDAGKYRALTKHVVYERIVCVDGRTVSGESITKEHFRKLFQFVRDGVSDPDMPITLAFGNYRKEAYVEYAYRTAKTLAPKFNSKNILSDSLGLSKLAYTQADRFIESKMGGSPAYIAVHFRAGKTMDRVQTSDFSGEYFKQWGEWCLRQLHEEVQKIQREHPDTNFSFYVATDLLNDGMRGGEAPRGLAIAAVLKALHENLFSYFPGAATLDSNTDLHDVGADTMGMASLTDLSMSVKATHFVSQLDSFSKMVGWERQRLNLSPSHIRGCAHSIQDARERRYDFPPARA</sequence>
<gene>
    <name evidence="2" type="ORF">FVE85_3201</name>
</gene>
<organism evidence="2 3">
    <name type="scientific">Porphyridium purpureum</name>
    <name type="common">Red alga</name>
    <name type="synonym">Porphyridium cruentum</name>
    <dbReference type="NCBI Taxonomy" id="35688"/>
    <lineage>
        <taxon>Eukaryota</taxon>
        <taxon>Rhodophyta</taxon>
        <taxon>Bangiophyceae</taxon>
        <taxon>Porphyridiales</taxon>
        <taxon>Porphyridiaceae</taxon>
        <taxon>Porphyridium</taxon>
    </lineage>
</organism>
<dbReference type="Gene3D" id="3.40.50.11350">
    <property type="match status" value="1"/>
</dbReference>
<dbReference type="Proteomes" id="UP000324585">
    <property type="component" value="Unassembled WGS sequence"/>
</dbReference>
<dbReference type="OMA" id="VYERIVC"/>
<keyword evidence="1" id="KW-0472">Membrane</keyword>
<comment type="caution">
    <text evidence="2">The sequence shown here is derived from an EMBL/GenBank/DDBJ whole genome shotgun (WGS) entry which is preliminary data.</text>
</comment>
<keyword evidence="3" id="KW-1185">Reference proteome</keyword>
<dbReference type="OrthoDB" id="12136at2759"/>
<accession>A0A5J4YVL7</accession>
<feature type="transmembrane region" description="Helical" evidence="1">
    <location>
        <begin position="12"/>
        <end position="31"/>
    </location>
</feature>
<proteinExistence type="predicted"/>